<protein>
    <recommendedName>
        <fullName evidence="1">Secretion system C-terminal sorting domain-containing protein</fullName>
    </recommendedName>
</protein>
<dbReference type="RefSeq" id="WP_235292404.1">
    <property type="nucleotide sequence ID" value="NZ_BSOH01000001.1"/>
</dbReference>
<dbReference type="Proteomes" id="UP001156666">
    <property type="component" value="Unassembled WGS sequence"/>
</dbReference>
<dbReference type="InterPro" id="IPR026444">
    <property type="entry name" value="Secre_tail"/>
</dbReference>
<proteinExistence type="predicted"/>
<dbReference type="SUPFAM" id="SSF51004">
    <property type="entry name" value="C-terminal (heme d1) domain of cytochrome cd1-nitrite reductase"/>
    <property type="match status" value="1"/>
</dbReference>
<dbReference type="EMBL" id="BSOH01000001">
    <property type="protein sequence ID" value="GLR15512.1"/>
    <property type="molecule type" value="Genomic_DNA"/>
</dbReference>
<evidence type="ECO:0000259" key="1">
    <source>
        <dbReference type="Pfam" id="PF18962"/>
    </source>
</evidence>
<organism evidence="2 3">
    <name type="scientific">Portibacter lacus</name>
    <dbReference type="NCBI Taxonomy" id="1099794"/>
    <lineage>
        <taxon>Bacteria</taxon>
        <taxon>Pseudomonadati</taxon>
        <taxon>Bacteroidota</taxon>
        <taxon>Saprospiria</taxon>
        <taxon>Saprospirales</taxon>
        <taxon>Haliscomenobacteraceae</taxon>
        <taxon>Portibacter</taxon>
    </lineage>
</organism>
<dbReference type="NCBIfam" id="TIGR04312">
    <property type="entry name" value="choice_anch_B"/>
    <property type="match status" value="1"/>
</dbReference>
<evidence type="ECO:0000313" key="2">
    <source>
        <dbReference type="EMBL" id="GLR15512.1"/>
    </source>
</evidence>
<reference evidence="2" key="2">
    <citation type="submission" date="2023-01" db="EMBL/GenBank/DDBJ databases">
        <title>Draft genome sequence of Portibacter lacus strain NBRC 108769.</title>
        <authorList>
            <person name="Sun Q."/>
            <person name="Mori K."/>
        </authorList>
    </citation>
    <scope>NUCLEOTIDE SEQUENCE</scope>
    <source>
        <strain evidence="2">NBRC 108769</strain>
    </source>
</reference>
<keyword evidence="3" id="KW-1185">Reference proteome</keyword>
<dbReference type="PANTHER" id="PTHR38787:SF3">
    <property type="entry name" value="REGULATORY P DOMAIN-CONTAINING PROTEIN"/>
    <property type="match status" value="1"/>
</dbReference>
<dbReference type="InterPro" id="IPR027589">
    <property type="entry name" value="Choice_anch_B"/>
</dbReference>
<name>A0AA37SK93_9BACT</name>
<dbReference type="SUPFAM" id="SSF49464">
    <property type="entry name" value="Carboxypeptidase regulatory domain-like"/>
    <property type="match status" value="2"/>
</dbReference>
<dbReference type="GO" id="GO:0005576">
    <property type="term" value="C:extracellular region"/>
    <property type="evidence" value="ECO:0007669"/>
    <property type="project" value="TreeGrafter"/>
</dbReference>
<accession>A0AA37SK93</accession>
<dbReference type="InterPro" id="IPR008969">
    <property type="entry name" value="CarboxyPept-like_regulatory"/>
</dbReference>
<gene>
    <name evidence="2" type="ORF">GCM10007940_01270</name>
</gene>
<dbReference type="InterPro" id="IPR011048">
    <property type="entry name" value="Haem_d1_sf"/>
</dbReference>
<sequence>MKAFFSVITFLVIGFNAIIGQGNLNIEQIAHVPNAEKLNDIWGYVAEDGTEYAIIGTRNATEIYSLADPSNPLLVKRVPGASTVWRDIKVLGNYAYVVADQPGSNDGVIIINMTNAPDDITFTQVNPVVNGTSIERCHNLYIDTSLQVMFLAGCNGNNTPVSGVTAFDITTDPLDPKLINTISTVYSHDVFVRDNLVFSSEVFAGQLSIFDIMDIMNPIALGKTPTTHFFTHNAWSSDDNQYVYTTDEVANGTIDAYDISDLENPARVDVFEPASIVGLGIVPHNTHFFNDFLITSWYDYGVVINDVRKPDKLIEVGHFNTGTNPNCWGVYPYLPSGLIIASDIDNGLFVLKAAYERAAYLTGKVTDAETGNPIFNAIVQALTEQPFDDNTNPIGEYAIGDLVEGNSEIDFYHPEYEPYISETTFIKGEIKELNAQLTKRPIFNQTIKTVDAITGEPISDVHVVLQKRGLEIEKRTDAEGFVISDYVSGDFKIIAGKWGYKYEVMDVNFSADGSYTIELEPGYQDDFIFDYDWTKEAPNTRSEWVRAIPIGTIYNGVNSNPSADVDGDLGEFCYVTGNGAGGAGAFDVDDGNSILLSPMMDLSNSPNATLQFNPWFFNDGGSGIPANDTLKVFASNGSEKVLLVNISENTNGWGPLMIFKLADFIALNDQVQISFEASDDAENGHLVEAGLDAFLVELAGVSSVENEISFQSNWTLFPNPVLKEINIKNDEFDGLVNYTIYNSAGTKLDEGQFSGAHKTIPAPRIDGVYFIQIKSSEGEVENKRFVVTQQ</sequence>
<comment type="caution">
    <text evidence="2">The sequence shown here is derived from an EMBL/GenBank/DDBJ whole genome shotgun (WGS) entry which is preliminary data.</text>
</comment>
<evidence type="ECO:0000313" key="3">
    <source>
        <dbReference type="Proteomes" id="UP001156666"/>
    </source>
</evidence>
<dbReference type="PANTHER" id="PTHR38787">
    <property type="entry name" value="REGULATORY P DOMAIN-CONTAINING PROTEIN"/>
    <property type="match status" value="1"/>
</dbReference>
<dbReference type="NCBIfam" id="TIGR04183">
    <property type="entry name" value="Por_Secre_tail"/>
    <property type="match status" value="1"/>
</dbReference>
<feature type="domain" description="Secretion system C-terminal sorting" evidence="1">
    <location>
        <begin position="716"/>
        <end position="787"/>
    </location>
</feature>
<dbReference type="AlphaFoldDB" id="A0AA37SK93"/>
<dbReference type="Gene3D" id="2.60.40.1120">
    <property type="entry name" value="Carboxypeptidase-like, regulatory domain"/>
    <property type="match status" value="1"/>
</dbReference>
<reference evidence="2" key="1">
    <citation type="journal article" date="2014" name="Int. J. Syst. Evol. Microbiol.">
        <title>Complete genome sequence of Corynebacterium casei LMG S-19264T (=DSM 44701T), isolated from a smear-ripened cheese.</title>
        <authorList>
            <consortium name="US DOE Joint Genome Institute (JGI-PGF)"/>
            <person name="Walter F."/>
            <person name="Albersmeier A."/>
            <person name="Kalinowski J."/>
            <person name="Ruckert C."/>
        </authorList>
    </citation>
    <scope>NUCLEOTIDE SEQUENCE</scope>
    <source>
        <strain evidence="2">NBRC 108769</strain>
    </source>
</reference>
<dbReference type="Pfam" id="PF18962">
    <property type="entry name" value="Por_Secre_tail"/>
    <property type="match status" value="1"/>
</dbReference>